<dbReference type="SUPFAM" id="SSF48403">
    <property type="entry name" value="Ankyrin repeat"/>
    <property type="match status" value="1"/>
</dbReference>
<evidence type="ECO:0000256" key="2">
    <source>
        <dbReference type="ARBA" id="ARBA00023043"/>
    </source>
</evidence>
<reference evidence="5 6" key="1">
    <citation type="journal article" date="2018" name="PLoS Pathog.">
        <title>Evolution of structural diversity of trichothecenes, a family of toxins produced by plant pathogenic and entomopathogenic fungi.</title>
        <authorList>
            <person name="Proctor R.H."/>
            <person name="McCormick S.P."/>
            <person name="Kim H.S."/>
            <person name="Cardoza R.E."/>
            <person name="Stanley A.M."/>
            <person name="Lindo L."/>
            <person name="Kelly A."/>
            <person name="Brown D.W."/>
            <person name="Lee T."/>
            <person name="Vaughan M.M."/>
            <person name="Alexander N.J."/>
            <person name="Busman M."/>
            <person name="Gutierrez S."/>
        </authorList>
    </citation>
    <scope>NUCLEOTIDE SEQUENCE [LARGE SCALE GENOMIC DNA]</scope>
    <source>
        <strain evidence="5 6">NRRL 20695</strain>
    </source>
</reference>
<feature type="repeat" description="ANK" evidence="3">
    <location>
        <begin position="540"/>
        <end position="572"/>
    </location>
</feature>
<name>A0A395S988_9HYPO</name>
<dbReference type="Proteomes" id="UP000266234">
    <property type="component" value="Unassembled WGS sequence"/>
</dbReference>
<accession>A0A395S988</accession>
<dbReference type="SMART" id="SM00248">
    <property type="entry name" value="ANK"/>
    <property type="match status" value="11"/>
</dbReference>
<dbReference type="PANTHER" id="PTHR24166">
    <property type="entry name" value="ROLLING PEBBLES, ISOFORM B"/>
    <property type="match status" value="1"/>
</dbReference>
<dbReference type="InterPro" id="IPR050889">
    <property type="entry name" value="Dendritic_Spine_Reg/Scaffold"/>
</dbReference>
<comment type="caution">
    <text evidence="5">The sequence shown here is derived from an EMBL/GenBank/DDBJ whole genome shotgun (WGS) entry which is preliminary data.</text>
</comment>
<dbReference type="PROSITE" id="PS50297">
    <property type="entry name" value="ANK_REP_REGION"/>
    <property type="match status" value="5"/>
</dbReference>
<evidence type="ECO:0000256" key="3">
    <source>
        <dbReference type="PROSITE-ProRule" id="PRU00023"/>
    </source>
</evidence>
<evidence type="ECO:0000256" key="4">
    <source>
        <dbReference type="SAM" id="Phobius"/>
    </source>
</evidence>
<dbReference type="InterPro" id="IPR036770">
    <property type="entry name" value="Ankyrin_rpt-contain_sf"/>
</dbReference>
<dbReference type="Pfam" id="PF12796">
    <property type="entry name" value="Ank_2"/>
    <property type="match status" value="2"/>
</dbReference>
<keyword evidence="6" id="KW-1185">Reference proteome</keyword>
<evidence type="ECO:0000313" key="6">
    <source>
        <dbReference type="Proteomes" id="UP000266234"/>
    </source>
</evidence>
<dbReference type="PROSITE" id="PS50088">
    <property type="entry name" value="ANK_REPEAT"/>
    <property type="match status" value="5"/>
</dbReference>
<gene>
    <name evidence="5" type="ORF">FLONG3_8020</name>
</gene>
<dbReference type="InterPro" id="IPR002110">
    <property type="entry name" value="Ankyrin_rpt"/>
</dbReference>
<proteinExistence type="predicted"/>
<feature type="repeat" description="ANK" evidence="3">
    <location>
        <begin position="296"/>
        <end position="328"/>
    </location>
</feature>
<evidence type="ECO:0000256" key="1">
    <source>
        <dbReference type="ARBA" id="ARBA00022737"/>
    </source>
</evidence>
<dbReference type="Gene3D" id="1.25.40.20">
    <property type="entry name" value="Ankyrin repeat-containing domain"/>
    <property type="match status" value="3"/>
</dbReference>
<keyword evidence="2 3" id="KW-0040">ANK repeat</keyword>
<dbReference type="Pfam" id="PF00023">
    <property type="entry name" value="Ank"/>
    <property type="match status" value="1"/>
</dbReference>
<keyword evidence="4" id="KW-0472">Membrane</keyword>
<protein>
    <submittedName>
        <fullName evidence="5">Ankyrin repeat</fullName>
    </submittedName>
</protein>
<organism evidence="5 6">
    <name type="scientific">Fusarium longipes</name>
    <dbReference type="NCBI Taxonomy" id="694270"/>
    <lineage>
        <taxon>Eukaryota</taxon>
        <taxon>Fungi</taxon>
        <taxon>Dikarya</taxon>
        <taxon>Ascomycota</taxon>
        <taxon>Pezizomycotina</taxon>
        <taxon>Sordariomycetes</taxon>
        <taxon>Hypocreomycetidae</taxon>
        <taxon>Hypocreales</taxon>
        <taxon>Nectriaceae</taxon>
        <taxon>Fusarium</taxon>
    </lineage>
</organism>
<feature type="transmembrane region" description="Helical" evidence="4">
    <location>
        <begin position="652"/>
        <end position="676"/>
    </location>
</feature>
<dbReference type="EMBL" id="PXOG01000189">
    <property type="protein sequence ID" value="RGP68757.1"/>
    <property type="molecule type" value="Genomic_DNA"/>
</dbReference>
<keyword evidence="1" id="KW-0677">Repeat</keyword>
<dbReference type="AlphaFoldDB" id="A0A395S988"/>
<feature type="repeat" description="ANK" evidence="3">
    <location>
        <begin position="436"/>
        <end position="461"/>
    </location>
</feature>
<keyword evidence="4" id="KW-0812">Transmembrane</keyword>
<dbReference type="STRING" id="694270.A0A395S988"/>
<feature type="repeat" description="ANK" evidence="3">
    <location>
        <begin position="233"/>
        <end position="265"/>
    </location>
</feature>
<sequence length="684" mass="75348">MDPVSIVGIVGSSLTIATRTVIVLKDIYDYYKQYRDAPDHIKYLAADVQDAQKILRVIKQQLDTKNTIVDPSELPTYSCEEVLKKVETFADKHSKRLESPSNIKAKLGLVRFTWNEKEIKNLRDELQRRILYLKWVLPTRPTIGHDTVQFTNSTTCFDTKASKGLIDASDVGDVAAIKKCLEANADINYLSREKSLDRSGHAAIHLAAKKGHLPAVQVLVRANANIDIASPLQNETALQIAARNDQLAVVRYLVSQGAKLDVQDLHGETPLTAAISEDIQLALLAAGAGPNIKTLNGYTALHRAIGMGFVESVRKLVDRGALVNAVTPNGNFPLRLAFEHTELSEEKIAAIVEILLHSTTGHNTISIKEKEKLFFDAMRQDKLKVLRAILTSGTDILQSLTLDDLFPIHLAARDGPVRILRELLRFVDVDTPTPKTGIKPLHLAVASGNEACVRTLLENNAVLHRGGPDGLIPLHFAFLLPKTTIAEMIIQEHKKRGMTINYATPKVGILPIHLASSPAMVELWAKHGGLMNLHYQSHGRKTSPMHRAVLYQSPTVVEAMLKLGATVNLQDVDKKTPMESLCSMEDVWKSERGKGLSKERLAVFRILLKHGSFTQSCRDSIDKWKNKDLQAALVKELPWRNPVEMATAAASWTLYTAIPVTAKTVAIAGVVVVGLAQGSKGVKR</sequence>
<dbReference type="PANTHER" id="PTHR24166:SF48">
    <property type="entry name" value="PROTEIN VAPYRIN"/>
    <property type="match status" value="1"/>
</dbReference>
<feature type="repeat" description="ANK" evidence="3">
    <location>
        <begin position="199"/>
        <end position="231"/>
    </location>
</feature>
<evidence type="ECO:0000313" key="5">
    <source>
        <dbReference type="EMBL" id="RGP68757.1"/>
    </source>
</evidence>
<dbReference type="OrthoDB" id="20872at2759"/>
<keyword evidence="4" id="KW-1133">Transmembrane helix</keyword>